<organism evidence="2 3">
    <name type="scientific">Jiella flava</name>
    <dbReference type="NCBI Taxonomy" id="2816857"/>
    <lineage>
        <taxon>Bacteria</taxon>
        <taxon>Pseudomonadati</taxon>
        <taxon>Pseudomonadota</taxon>
        <taxon>Alphaproteobacteria</taxon>
        <taxon>Hyphomicrobiales</taxon>
        <taxon>Aurantimonadaceae</taxon>
        <taxon>Jiella</taxon>
    </lineage>
</organism>
<dbReference type="SUPFAM" id="SSF88713">
    <property type="entry name" value="Glycoside hydrolase/deacetylase"/>
    <property type="match status" value="1"/>
</dbReference>
<proteinExistence type="predicted"/>
<keyword evidence="1" id="KW-0472">Membrane</keyword>
<dbReference type="PANTHER" id="PTHR30105">
    <property type="entry name" value="UNCHARACTERIZED YIBQ-RELATED"/>
    <property type="match status" value="1"/>
</dbReference>
<dbReference type="CDD" id="cd10936">
    <property type="entry name" value="CE4_DAC2"/>
    <property type="match status" value="1"/>
</dbReference>
<keyword evidence="1" id="KW-1133">Transmembrane helix</keyword>
<protein>
    <submittedName>
        <fullName evidence="2">Divergent polysaccharide deacetylase family protein</fullName>
    </submittedName>
</protein>
<dbReference type="RefSeq" id="WP_207258044.1">
    <property type="nucleotide sequence ID" value="NZ_JAFMPP010000009.1"/>
</dbReference>
<dbReference type="GO" id="GO:0005975">
    <property type="term" value="P:carbohydrate metabolic process"/>
    <property type="evidence" value="ECO:0007669"/>
    <property type="project" value="InterPro"/>
</dbReference>
<keyword evidence="1" id="KW-0812">Transmembrane</keyword>
<evidence type="ECO:0000313" key="2">
    <source>
        <dbReference type="EMBL" id="MBO0663255.1"/>
    </source>
</evidence>
<reference evidence="2" key="1">
    <citation type="submission" date="2021-03" db="EMBL/GenBank/DDBJ databases">
        <title>Whole genome sequence of Jiella sp. CQZ9-1.</title>
        <authorList>
            <person name="Tuo L."/>
        </authorList>
    </citation>
    <scope>NUCLEOTIDE SEQUENCE</scope>
    <source>
        <strain evidence="2">CQZ9-1</strain>
    </source>
</reference>
<accession>A0A939FXD1</accession>
<dbReference type="EMBL" id="JAFMPP010000009">
    <property type="protein sequence ID" value="MBO0663255.1"/>
    <property type="molecule type" value="Genomic_DNA"/>
</dbReference>
<gene>
    <name evidence="2" type="ORF">J1C48_11760</name>
</gene>
<feature type="transmembrane region" description="Helical" evidence="1">
    <location>
        <begin position="30"/>
        <end position="48"/>
    </location>
</feature>
<dbReference type="InterPro" id="IPR011330">
    <property type="entry name" value="Glyco_hydro/deAcase_b/a-brl"/>
</dbReference>
<dbReference type="InterPro" id="IPR006837">
    <property type="entry name" value="Divergent_DAC"/>
</dbReference>
<keyword evidence="3" id="KW-1185">Reference proteome</keyword>
<name>A0A939FXD1_9HYPH</name>
<dbReference type="Pfam" id="PF04748">
    <property type="entry name" value="Polysacc_deac_2"/>
    <property type="match status" value="1"/>
</dbReference>
<comment type="caution">
    <text evidence="2">The sequence shown here is derived from an EMBL/GenBank/DDBJ whole genome shotgun (WGS) entry which is preliminary data.</text>
</comment>
<dbReference type="AlphaFoldDB" id="A0A939FXD1"/>
<sequence>MSIEGELYRPLGLKHERRPVAWRLPTSSEVLLVVGMLTLAATSVWVVMHGHAPRRMADILAEPAARPAPVVVDKRPKIVARPMAVPQGPTIITPNGISQPATFRVEDPTDYRQPPSMAYMPDPALIEKSPYGPLPIRAADGRRPFDVYRGSWSGKPATRIAIVVGGMGISQTGSMEAVDQLPKGVTFGFSPTGNSLDRWMHAARRGGHELLLQVPLEPFGYPSVNPGRGTFTVAQAAAGKFADLYAALGSMTNYVGVMNYMGGRFVGDKAAMDPFISELGRRGLMYFDDGSQPRSLGKDTALVDGVPAATANILLDDSQDPAAIDKQLDTLENIARAQGSAIGVASAFEQSIETIAAWIPEAEKRGIEIVPVSALAYDPEAN</sequence>
<evidence type="ECO:0000256" key="1">
    <source>
        <dbReference type="SAM" id="Phobius"/>
    </source>
</evidence>
<dbReference type="Gene3D" id="3.20.20.370">
    <property type="entry name" value="Glycoside hydrolase/deacetylase"/>
    <property type="match status" value="1"/>
</dbReference>
<evidence type="ECO:0000313" key="3">
    <source>
        <dbReference type="Proteomes" id="UP000664122"/>
    </source>
</evidence>
<dbReference type="PANTHER" id="PTHR30105:SF2">
    <property type="entry name" value="DIVERGENT POLYSACCHARIDE DEACETYLASE SUPERFAMILY"/>
    <property type="match status" value="1"/>
</dbReference>
<dbReference type="Proteomes" id="UP000664122">
    <property type="component" value="Unassembled WGS sequence"/>
</dbReference>